<dbReference type="GO" id="GO:0006777">
    <property type="term" value="P:Mo-molybdopterin cofactor biosynthetic process"/>
    <property type="evidence" value="ECO:0007669"/>
    <property type="project" value="InterPro"/>
</dbReference>
<feature type="compositionally biased region" description="Polar residues" evidence="1">
    <location>
        <begin position="171"/>
        <end position="182"/>
    </location>
</feature>
<dbReference type="SUPFAM" id="SSF54690">
    <property type="entry name" value="Molybdopterin synthase subunit MoaE"/>
    <property type="match status" value="1"/>
</dbReference>
<dbReference type="EMBL" id="CABM01000034">
    <property type="protein sequence ID" value="CBH96849.1"/>
    <property type="molecule type" value="Genomic_DNA"/>
</dbReference>
<gene>
    <name evidence="2" type="ORF">CARN2_1477</name>
</gene>
<comment type="caution">
    <text evidence="2">The sequence shown here is derived from an EMBL/GenBank/DDBJ whole genome shotgun (WGS) entry which is preliminary data.</text>
</comment>
<dbReference type="Pfam" id="PF02391">
    <property type="entry name" value="MoaE"/>
    <property type="match status" value="1"/>
</dbReference>
<protein>
    <submittedName>
        <fullName evidence="2">Putative Molybdopterin-converting factor subunit 2,MoaE</fullName>
    </submittedName>
</protein>
<name>E6PPJ6_9ZZZZ</name>
<sequence>MLPFEPTIRIQHEAFDLGEELRHLRAERTDIGAVASFEGICRDHNTATLQQGKHSVEAMELEHYPGMTEQSILRLVVEAQQRWPLQAPASSIASVCRSRGISSCSRRWRLRIGMRLLRPAHSLWITSRPRHRSGKKKRRLRVCSGSTRAKRTSPRWPDGASRPPASDFHRNWTSLPSRTKMT</sequence>
<accession>E6PPJ6</accession>
<dbReference type="InterPro" id="IPR036563">
    <property type="entry name" value="MoaE_sf"/>
</dbReference>
<reference evidence="2" key="1">
    <citation type="submission" date="2009-10" db="EMBL/GenBank/DDBJ databases">
        <title>Diversity of trophic interactions inside an arsenic-rich microbial ecosystem.</title>
        <authorList>
            <person name="Bertin P.N."/>
            <person name="Heinrich-Salmeron A."/>
            <person name="Pelletier E."/>
            <person name="Goulhen-Chollet F."/>
            <person name="Arsene-Ploetze F."/>
            <person name="Gallien S."/>
            <person name="Calteau A."/>
            <person name="Vallenet D."/>
            <person name="Casiot C."/>
            <person name="Chane-Woon-Ming B."/>
            <person name="Giloteaux L."/>
            <person name="Barakat M."/>
            <person name="Bonnefoy V."/>
            <person name="Bruneel O."/>
            <person name="Chandler M."/>
            <person name="Cleiss J."/>
            <person name="Duran R."/>
            <person name="Elbaz-Poulichet F."/>
            <person name="Fonknechten N."/>
            <person name="Lauga B."/>
            <person name="Mornico D."/>
            <person name="Ortet P."/>
            <person name="Schaeffer C."/>
            <person name="Siguier P."/>
            <person name="Alexander Thil Smith A."/>
            <person name="Van Dorsselaer A."/>
            <person name="Weissenbach J."/>
            <person name="Medigue C."/>
            <person name="Le Paslier D."/>
        </authorList>
    </citation>
    <scope>NUCLEOTIDE SEQUENCE</scope>
</reference>
<dbReference type="AlphaFoldDB" id="E6PPJ6"/>
<organism evidence="2">
    <name type="scientific">mine drainage metagenome</name>
    <dbReference type="NCBI Taxonomy" id="410659"/>
    <lineage>
        <taxon>unclassified sequences</taxon>
        <taxon>metagenomes</taxon>
        <taxon>ecological metagenomes</taxon>
    </lineage>
</organism>
<dbReference type="Gene3D" id="3.90.1170.40">
    <property type="entry name" value="Molybdopterin biosynthesis MoaE subunit"/>
    <property type="match status" value="1"/>
</dbReference>
<feature type="region of interest" description="Disordered" evidence="1">
    <location>
        <begin position="127"/>
        <end position="182"/>
    </location>
</feature>
<evidence type="ECO:0000313" key="2">
    <source>
        <dbReference type="EMBL" id="CBH96849.1"/>
    </source>
</evidence>
<feature type="compositionally biased region" description="Basic residues" evidence="1">
    <location>
        <begin position="128"/>
        <end position="141"/>
    </location>
</feature>
<dbReference type="InterPro" id="IPR003448">
    <property type="entry name" value="Mopterin_biosynth_MoaE"/>
</dbReference>
<evidence type="ECO:0000256" key="1">
    <source>
        <dbReference type="SAM" id="MobiDB-lite"/>
    </source>
</evidence>
<proteinExistence type="predicted"/>